<feature type="compositionally biased region" description="Low complexity" evidence="17">
    <location>
        <begin position="508"/>
        <end position="517"/>
    </location>
</feature>
<comment type="cofactor">
    <cofactor evidence="2">
        <name>Ca(2+)</name>
        <dbReference type="ChEBI" id="CHEBI:29108"/>
    </cofactor>
</comment>
<evidence type="ECO:0000256" key="1">
    <source>
        <dbReference type="ARBA" id="ARBA00000548"/>
    </source>
</evidence>
<evidence type="ECO:0000256" key="4">
    <source>
        <dbReference type="ARBA" id="ARBA00012595"/>
    </source>
</evidence>
<dbReference type="InterPro" id="IPR011840">
    <property type="entry name" value="PulA_typeI"/>
</dbReference>
<feature type="region of interest" description="Disordered" evidence="17">
    <location>
        <begin position="1701"/>
        <end position="1734"/>
    </location>
</feature>
<dbReference type="InterPro" id="IPR017853">
    <property type="entry name" value="GH"/>
</dbReference>
<dbReference type="Gene3D" id="2.60.40.10">
    <property type="entry name" value="Immunoglobulins"/>
    <property type="match status" value="2"/>
</dbReference>
<dbReference type="SMART" id="SM00632">
    <property type="entry name" value="Aamy_C"/>
    <property type="match status" value="1"/>
</dbReference>
<dbReference type="GO" id="GO:2001070">
    <property type="term" value="F:starch binding"/>
    <property type="evidence" value="ECO:0007669"/>
    <property type="project" value="InterPro"/>
</dbReference>
<dbReference type="Gene3D" id="2.60.40.1180">
    <property type="entry name" value="Golgi alpha-mannosidase II"/>
    <property type="match status" value="2"/>
</dbReference>
<dbReference type="InterPro" id="IPR014755">
    <property type="entry name" value="Cu-Rt/internalin_Ig-like"/>
</dbReference>
<dbReference type="Pfam" id="PF03714">
    <property type="entry name" value="PUD"/>
    <property type="match status" value="2"/>
</dbReference>
<dbReference type="PANTHER" id="PTHR43002">
    <property type="entry name" value="GLYCOGEN DEBRANCHING ENZYME"/>
    <property type="match status" value="1"/>
</dbReference>
<dbReference type="SUPFAM" id="SSF49452">
    <property type="entry name" value="Starch-binding domain-like"/>
    <property type="match status" value="2"/>
</dbReference>
<evidence type="ECO:0000256" key="12">
    <source>
        <dbReference type="ARBA" id="ARBA00024062"/>
    </source>
</evidence>
<evidence type="ECO:0000256" key="17">
    <source>
        <dbReference type="SAM" id="MobiDB-lite"/>
    </source>
</evidence>
<comment type="caution">
    <text evidence="19">The sequence shown here is derived from an EMBL/GenBank/DDBJ whole genome shotgun (WGS) entry which is preliminary data.</text>
</comment>
<evidence type="ECO:0000256" key="2">
    <source>
        <dbReference type="ARBA" id="ARBA00001913"/>
    </source>
</evidence>
<dbReference type="SUPFAM" id="SSF81296">
    <property type="entry name" value="E set domains"/>
    <property type="match status" value="1"/>
</dbReference>
<dbReference type="InterPro" id="IPR005323">
    <property type="entry name" value="CBM41_pullulanase"/>
</dbReference>
<organism evidence="19 20">
    <name type="scientific">Bifidobacterium adolescentis</name>
    <dbReference type="NCBI Taxonomy" id="1680"/>
    <lineage>
        <taxon>Bacteria</taxon>
        <taxon>Bacillati</taxon>
        <taxon>Actinomycetota</taxon>
        <taxon>Actinomycetes</taxon>
        <taxon>Bifidobacteriales</taxon>
        <taxon>Bifidobacteriaceae</taxon>
        <taxon>Bifidobacterium</taxon>
    </lineage>
</organism>
<keyword evidence="7" id="KW-0732">Signal</keyword>
<dbReference type="InterPro" id="IPR031319">
    <property type="entry name" value="A-amylase_C"/>
</dbReference>
<feature type="region of interest" description="Disordered" evidence="17">
    <location>
        <begin position="508"/>
        <end position="531"/>
    </location>
</feature>
<dbReference type="InterPro" id="IPR014756">
    <property type="entry name" value="Ig_E-set"/>
</dbReference>
<dbReference type="GO" id="GO:0046872">
    <property type="term" value="F:metal ion binding"/>
    <property type="evidence" value="ECO:0007669"/>
    <property type="project" value="UniProtKB-KW"/>
</dbReference>
<keyword evidence="18" id="KW-1133">Transmembrane helix</keyword>
<protein>
    <recommendedName>
        <fullName evidence="5">Alpha-amylase</fullName>
        <ecNumber evidence="4">3.2.1.1</ecNumber>
        <ecNumber evidence="12">3.2.1.41</ecNumber>
    </recommendedName>
    <alternativeName>
        <fullName evidence="14">1,4-alpha-D-glucan glucanohydrolase</fullName>
    </alternativeName>
    <alternativeName>
        <fullName evidence="13">Alpha-dextrin endo-1,6-alpha-glucosidase</fullName>
    </alternativeName>
    <alternativeName>
        <fullName evidence="15">Pullulan 6-glucanohydrolase</fullName>
    </alternativeName>
</protein>
<dbReference type="Pfam" id="PF00128">
    <property type="entry name" value="Alpha-amylase"/>
    <property type="match status" value="2"/>
</dbReference>
<evidence type="ECO:0000313" key="20">
    <source>
        <dbReference type="Proteomes" id="UP000193664"/>
    </source>
</evidence>
<keyword evidence="18" id="KW-0472">Membrane</keyword>
<comment type="catalytic activity">
    <reaction evidence="11">
        <text>Hydrolysis of (1-&gt;6)-alpha-D-glucosidic linkages in pullulan, amylopectin and glycogen, and in the alpha- and beta-limit dextrins of amylopectin and glycogen.</text>
        <dbReference type="EC" id="3.2.1.41"/>
    </reaction>
</comment>
<evidence type="ECO:0000313" key="19">
    <source>
        <dbReference type="EMBL" id="OSG95583.1"/>
    </source>
</evidence>
<evidence type="ECO:0000256" key="5">
    <source>
        <dbReference type="ARBA" id="ARBA00017303"/>
    </source>
</evidence>
<dbReference type="CDD" id="cd11341">
    <property type="entry name" value="AmyAc_Pullulanase_LD-like"/>
    <property type="match status" value="1"/>
</dbReference>
<dbReference type="EMBL" id="LNKF01000002">
    <property type="protein sequence ID" value="OSG95583.1"/>
    <property type="molecule type" value="Genomic_DNA"/>
</dbReference>
<keyword evidence="10" id="KW-0326">Glycosidase</keyword>
<dbReference type="Proteomes" id="UP000193664">
    <property type="component" value="Unassembled WGS sequence"/>
</dbReference>
<dbReference type="CDD" id="cd02860">
    <property type="entry name" value="E_set_Pullulanase"/>
    <property type="match status" value="1"/>
</dbReference>
<keyword evidence="8" id="KW-0378">Hydrolase</keyword>
<evidence type="ECO:0000256" key="10">
    <source>
        <dbReference type="ARBA" id="ARBA00023295"/>
    </source>
</evidence>
<dbReference type="SUPFAM" id="SSF51011">
    <property type="entry name" value="Glycosyl hydrolase domain"/>
    <property type="match status" value="1"/>
</dbReference>
<dbReference type="InterPro" id="IPR005085">
    <property type="entry name" value="CBM25"/>
</dbReference>
<dbReference type="CDD" id="cd11317">
    <property type="entry name" value="AmyAc_bac_euk_AmyA"/>
    <property type="match status" value="1"/>
</dbReference>
<feature type="compositionally biased region" description="Low complexity" evidence="17">
    <location>
        <begin position="1703"/>
        <end position="1719"/>
    </location>
</feature>
<feature type="transmembrane region" description="Helical" evidence="18">
    <location>
        <begin position="1740"/>
        <end position="1760"/>
    </location>
</feature>
<comment type="similarity">
    <text evidence="3 16">Belongs to the glycosyl hydrolase 13 family.</text>
</comment>
<dbReference type="NCBIfam" id="TIGR02104">
    <property type="entry name" value="pulA_typeI"/>
    <property type="match status" value="1"/>
</dbReference>
<dbReference type="PRINTS" id="PR00110">
    <property type="entry name" value="ALPHAAMYLASE"/>
</dbReference>
<evidence type="ECO:0000256" key="7">
    <source>
        <dbReference type="ARBA" id="ARBA00022729"/>
    </source>
</evidence>
<dbReference type="InterPro" id="IPR006048">
    <property type="entry name" value="A-amylase/branching_C"/>
</dbReference>
<keyword evidence="9" id="KW-0106">Calcium</keyword>
<dbReference type="Gene3D" id="2.60.40.1110">
    <property type="match status" value="2"/>
</dbReference>
<gene>
    <name evidence="19" type="ORF">AD0028_0823</name>
</gene>
<dbReference type="GO" id="GO:0051060">
    <property type="term" value="F:pullulanase activity"/>
    <property type="evidence" value="ECO:0007669"/>
    <property type="project" value="UniProtKB-EC"/>
</dbReference>
<dbReference type="SMART" id="SM00642">
    <property type="entry name" value="Aamy"/>
    <property type="match status" value="2"/>
</dbReference>
<dbReference type="InterPro" id="IPR006046">
    <property type="entry name" value="Alpha_amylase"/>
</dbReference>
<dbReference type="SMART" id="SM01066">
    <property type="entry name" value="CBM_25"/>
    <property type="match status" value="1"/>
</dbReference>
<evidence type="ECO:0000256" key="15">
    <source>
        <dbReference type="ARBA" id="ARBA00031076"/>
    </source>
</evidence>
<feature type="transmembrane region" description="Helical" evidence="18">
    <location>
        <begin position="12"/>
        <end position="33"/>
    </location>
</feature>
<dbReference type="Gene3D" id="3.20.20.80">
    <property type="entry name" value="Glycosidases"/>
    <property type="match status" value="2"/>
</dbReference>
<proteinExistence type="inferred from homology"/>
<dbReference type="EC" id="3.2.1.1" evidence="4"/>
<dbReference type="EC" id="3.2.1.41" evidence="12"/>
<dbReference type="eggNOG" id="COG1523">
    <property type="taxonomic scope" value="Bacteria"/>
</dbReference>
<keyword evidence="6" id="KW-0479">Metal-binding</keyword>
<dbReference type="GO" id="GO:0004556">
    <property type="term" value="F:alpha-amylase activity"/>
    <property type="evidence" value="ECO:0007669"/>
    <property type="project" value="UniProtKB-EC"/>
</dbReference>
<evidence type="ECO:0000256" key="3">
    <source>
        <dbReference type="ARBA" id="ARBA00008061"/>
    </source>
</evidence>
<evidence type="ECO:0000256" key="8">
    <source>
        <dbReference type="ARBA" id="ARBA00022801"/>
    </source>
</evidence>
<dbReference type="InterPro" id="IPR032179">
    <property type="entry name" value="Cry22Aa_Ig-like"/>
</dbReference>
<accession>A0A076JLW2</accession>
<dbReference type="Pfam" id="PF16403">
    <property type="entry name" value="Bact_surface_Ig-like"/>
    <property type="match status" value="1"/>
</dbReference>
<dbReference type="CDD" id="cd10315">
    <property type="entry name" value="CBM41_pullulanase"/>
    <property type="match status" value="2"/>
</dbReference>
<dbReference type="InterPro" id="IPR006047">
    <property type="entry name" value="GH13_cat_dom"/>
</dbReference>
<keyword evidence="18" id="KW-0812">Transmembrane</keyword>
<dbReference type="PROSITE" id="PS51257">
    <property type="entry name" value="PROKAR_LIPOPROTEIN"/>
    <property type="match status" value="1"/>
</dbReference>
<dbReference type="Pfam" id="PF02806">
    <property type="entry name" value="Alpha-amylase_C"/>
    <property type="match status" value="1"/>
</dbReference>
<evidence type="ECO:0000256" key="16">
    <source>
        <dbReference type="RuleBase" id="RU003615"/>
    </source>
</evidence>
<dbReference type="Gene3D" id="2.60.40.1220">
    <property type="match status" value="1"/>
</dbReference>
<name>A0A076JLW2_BIFAD</name>
<dbReference type="Pfam" id="PF02922">
    <property type="entry name" value="CBM_48"/>
    <property type="match status" value="1"/>
</dbReference>
<evidence type="ECO:0000256" key="6">
    <source>
        <dbReference type="ARBA" id="ARBA00022723"/>
    </source>
</evidence>
<dbReference type="InterPro" id="IPR004193">
    <property type="entry name" value="Glyco_hydro_13_N"/>
</dbReference>
<evidence type="ECO:0000256" key="14">
    <source>
        <dbReference type="ARBA" id="ARBA00030238"/>
    </source>
</evidence>
<comment type="catalytic activity">
    <reaction evidence="1">
        <text>Endohydrolysis of (1-&gt;4)-alpha-D-glucosidic linkages in polysaccharides containing three or more (1-&gt;4)-alpha-linked D-glucose units.</text>
        <dbReference type="EC" id="3.2.1.1"/>
    </reaction>
</comment>
<evidence type="ECO:0000256" key="18">
    <source>
        <dbReference type="SAM" id="Phobius"/>
    </source>
</evidence>
<dbReference type="GO" id="GO:0005975">
    <property type="term" value="P:carbohydrate metabolic process"/>
    <property type="evidence" value="ECO:0007669"/>
    <property type="project" value="InterPro"/>
</dbReference>
<dbReference type="SUPFAM" id="SSF51445">
    <property type="entry name" value="(Trans)glycosidases"/>
    <property type="match status" value="2"/>
</dbReference>
<evidence type="ECO:0000256" key="9">
    <source>
        <dbReference type="ARBA" id="ARBA00022837"/>
    </source>
</evidence>
<dbReference type="eggNOG" id="COG0366">
    <property type="taxonomic scope" value="Bacteria"/>
</dbReference>
<dbReference type="KEGG" id="badl:BADO_0754"/>
<reference evidence="19 20" key="1">
    <citation type="journal article" date="2016" name="Sci. Rep.">
        <title>Evaluation of genetic diversity among strains of the human gut commensal Bifidobacterium adolescentis.</title>
        <authorList>
            <person name="Duranti S."/>
            <person name="Milani C."/>
            <person name="Lugli G.A."/>
            <person name="Mancabelli L."/>
            <person name="Turroni F."/>
            <person name="Ferrario C."/>
            <person name="Mangifesta M."/>
            <person name="Viappiani A."/>
            <person name="Sanchez B."/>
            <person name="Margolles A."/>
            <person name="van Sinderen D."/>
            <person name="Ventura M."/>
        </authorList>
    </citation>
    <scope>NUCLEOTIDE SEQUENCE [LARGE SCALE GENOMIC DNA]</scope>
    <source>
        <strain evidence="19 20">AD2-8</strain>
    </source>
</reference>
<dbReference type="InterPro" id="IPR013780">
    <property type="entry name" value="Glyco_hydro_b"/>
</dbReference>
<feature type="compositionally biased region" description="Acidic residues" evidence="17">
    <location>
        <begin position="518"/>
        <end position="530"/>
    </location>
</feature>
<dbReference type="InterPro" id="IPR013783">
    <property type="entry name" value="Ig-like_fold"/>
</dbReference>
<dbReference type="InterPro" id="IPR013784">
    <property type="entry name" value="Carb-bd-like_fold"/>
</dbReference>
<evidence type="ECO:0000256" key="11">
    <source>
        <dbReference type="ARBA" id="ARBA00023965"/>
    </source>
</evidence>
<sequence>MVVQTNRPLGRVVAMGVTAAMACASLVAAPIVAQAQSKTQANQQKDVQVIAFQQTWNTIAKECTNTYGPEGVAYVEVSPPQESIQGTQWWTSYQPVSYKLDSKLGTEAEFKNMVQQCSAAGVGIIADVVLNQTTGADVAAGDQKGVAGSEYNGSTGSYPGFATKQYPDGITAADFHSCDKNISDYTNQKEVQECRLSSMWDFNSESEKVQDIQSDYLASLWNAGVRGFRMDAVKHIHTDSMKAIKEKFAKKIGKNANDIYWIQEVIGNASEAAGIQPSNYVQNGTVTEFGFKSEMNQTFKDKIANLKGLSDRLSKDLSSEDANVFVTNWDTARNEGALTYKDGAKYQLANAFMLAYDYGTPRLLSDYKWDVNDNGAPGATATSVPDVDMDKACSTNDSDWNCEQRWTSTRGMIAFRNYVNGTKVADWQDDGGDNIAFSRGAKGFIAINNGKKDKDASYTTSLADGEYCNVYATMDCSKTVTVKGGKVETTVPAHSAIALYAGATKASHPAASAATDPSDPDVSQEEDDALPDDRSVTIYYKPANSEWKTPKVHYGLGNDWEQPEADMTLDAQGYYTATINTKGKAIDFVFHDKDTDGWENPKGGGNYHANVGITHVGVSDQAATVGNPESIGGKTRLVVHYKPSSASDNRGVYVWGTDVNGGNMDAKHHAFTGTDCWGKVAVLNFDGKYDKFGFLVTTSDWNKYGADRSATVSADGTAEVWIDGTKYPDQGEATTVETLDSAPADYACKANTVKVKVHYNRDDGLYYNAEDTSTTVPQWDIWTWASNWNGGAATFTTHDDWGEIAEYSFTNYTYYNNDGASDIGMLRRYGKDAWKAKDPDDADHKIPSNALVFDADGNASAEVWLLGGDATVYTSRPSLGATMKSAEISGTNQLSAKLSKKVSTDDLKGKVTVTDADGKAVDVKSLKADGTKVIITADKDLDVHGKYTVEIKGFGSQNAIAGSVVRTDAFDRKYAYSGEDLGATFTKKQTGFKVWAPTAAKVELITYKSADPNAEIDQTIDMTSESKGVWSATVKKLASGTAYSYRLTFADGTVNTSADPYATAAVANGERSVVLSKKAMGKAGKRMPAFGKTTDASIAEMNIRDFSINPASGISADKQGKYLGVVESGTKTAKGATSGLDYLKSLGVTHVQIMPMYDYGSVNETGDLSYNADGAQNWGYDPENYNVPEGSYSSDPSNPSSRVTEMKQMVKGLHKNNIRVIMDVVYNHVYNAANHSFNKTVPGYYFRYDDNGSLVNDSGCGNDTASERAMMRKYIVDSVTYWAKNYNIDGFRFDLMGLIDTKTMQEVRAALDKIDPSIIVLGEGWDMNSTMDKSEMTIQPNAYQVASDGTNNGIAFFNDSIRDGLKGSVFSDTDTGFVSGKADQESLIAHNVLGCQYDADAITTCWNGNAQDHYADAGQVVNYAEIHDNMTLYDKLRKSVPTDDEATTEARAKLADSVVYLSEGIPAIQLGQEFLRTKGGNGDSYNAGDEVNAIDWDRTTQYAGSVDYVRGLIKLRNRIAALRQTSYNDINASVTMLKSANGVVAYQAKDSSGTYVVIFNANNDAAAIDGVEAGKYEVLAANGTVYGGDDVKSVTVRKGSAYTAGALSATVLKVASADDVVPVISGVNESTTITVGSKFDPMAGVSATDDIDGDLTDKIKVEGTVDANKVGDYKLVYSVTNSRGKTTTFTRTVHVQKQAVTPAADKNNGNANGKINGKADNTKEDAEKSAVQSPATGSNVAGIALAVMVLAVAAGVLIVLRRKEAGDR</sequence>
<evidence type="ECO:0000256" key="13">
    <source>
        <dbReference type="ARBA" id="ARBA00029618"/>
    </source>
</evidence>
<dbReference type="RefSeq" id="WP_038444409.1">
    <property type="nucleotide sequence ID" value="NZ_CP007443.1"/>
</dbReference>